<dbReference type="EMBL" id="JAAIUW010000005">
    <property type="protein sequence ID" value="KAF7833430.1"/>
    <property type="molecule type" value="Genomic_DNA"/>
</dbReference>
<organism evidence="1 2">
    <name type="scientific">Senna tora</name>
    <dbReference type="NCBI Taxonomy" id="362788"/>
    <lineage>
        <taxon>Eukaryota</taxon>
        <taxon>Viridiplantae</taxon>
        <taxon>Streptophyta</taxon>
        <taxon>Embryophyta</taxon>
        <taxon>Tracheophyta</taxon>
        <taxon>Spermatophyta</taxon>
        <taxon>Magnoliopsida</taxon>
        <taxon>eudicotyledons</taxon>
        <taxon>Gunneridae</taxon>
        <taxon>Pentapetalae</taxon>
        <taxon>rosids</taxon>
        <taxon>fabids</taxon>
        <taxon>Fabales</taxon>
        <taxon>Fabaceae</taxon>
        <taxon>Caesalpinioideae</taxon>
        <taxon>Cassia clade</taxon>
        <taxon>Senna</taxon>
    </lineage>
</organism>
<gene>
    <name evidence="1" type="ORF">G2W53_015763</name>
</gene>
<name>A0A835C8A3_9FABA</name>
<proteinExistence type="predicted"/>
<sequence length="32" mass="3603">MGRPGSMQVILKSTTIVVYCTVCLMTKMREPE</sequence>
<dbReference type="Proteomes" id="UP000634136">
    <property type="component" value="Unassembled WGS sequence"/>
</dbReference>
<accession>A0A835C8A3</accession>
<evidence type="ECO:0000313" key="2">
    <source>
        <dbReference type="Proteomes" id="UP000634136"/>
    </source>
</evidence>
<comment type="caution">
    <text evidence="1">The sequence shown here is derived from an EMBL/GenBank/DDBJ whole genome shotgun (WGS) entry which is preliminary data.</text>
</comment>
<evidence type="ECO:0000313" key="1">
    <source>
        <dbReference type="EMBL" id="KAF7833430.1"/>
    </source>
</evidence>
<dbReference type="AlphaFoldDB" id="A0A835C8A3"/>
<protein>
    <submittedName>
        <fullName evidence="1">Uncharacterized protein</fullName>
    </submittedName>
</protein>
<reference evidence="1" key="1">
    <citation type="submission" date="2020-09" db="EMBL/GenBank/DDBJ databases">
        <title>Genome-Enabled Discovery of Anthraquinone Biosynthesis in Senna tora.</title>
        <authorList>
            <person name="Kang S.-H."/>
            <person name="Pandey R.P."/>
            <person name="Lee C.-M."/>
            <person name="Sim J.-S."/>
            <person name="Jeong J.-T."/>
            <person name="Choi B.-S."/>
            <person name="Jung M."/>
            <person name="Ginzburg D."/>
            <person name="Zhao K."/>
            <person name="Won S.Y."/>
            <person name="Oh T.-J."/>
            <person name="Yu Y."/>
            <person name="Kim N.-H."/>
            <person name="Lee O.R."/>
            <person name="Lee T.-H."/>
            <person name="Bashyal P."/>
            <person name="Kim T.-S."/>
            <person name="Lee W.-H."/>
            <person name="Kawkins C."/>
            <person name="Kim C.-K."/>
            <person name="Kim J.S."/>
            <person name="Ahn B.O."/>
            <person name="Rhee S.Y."/>
            <person name="Sohng J.K."/>
        </authorList>
    </citation>
    <scope>NUCLEOTIDE SEQUENCE</scope>
    <source>
        <tissue evidence="1">Leaf</tissue>
    </source>
</reference>
<keyword evidence="2" id="KW-1185">Reference proteome</keyword>